<dbReference type="Pfam" id="PF13466">
    <property type="entry name" value="STAS_2"/>
    <property type="match status" value="1"/>
</dbReference>
<evidence type="ECO:0000259" key="1">
    <source>
        <dbReference type="PROSITE" id="PS50801"/>
    </source>
</evidence>
<keyword evidence="3" id="KW-1185">Reference proteome</keyword>
<gene>
    <name evidence="2" type="ORF">RM590_29385</name>
</gene>
<dbReference type="RefSeq" id="WP_311707789.1">
    <property type="nucleotide sequence ID" value="NZ_JAVREL010000023.1"/>
</dbReference>
<proteinExistence type="predicted"/>
<sequence length="113" mass="12006">MSADVFIVRGPVAREDVPGVCERLRAFVGSSGAREVTVDIGAVGRADAVALEVVTRLRLTARRLDCRLRFVNVGCGLSGLLGWLGLGEVQGEVEEREEARGVQEGVDSGDPAR</sequence>
<dbReference type="PROSITE" id="PS50801">
    <property type="entry name" value="STAS"/>
    <property type="match status" value="1"/>
</dbReference>
<dbReference type="EMBL" id="JAVREL010000023">
    <property type="protein sequence ID" value="MDT0346664.1"/>
    <property type="molecule type" value="Genomic_DNA"/>
</dbReference>
<dbReference type="InterPro" id="IPR058548">
    <property type="entry name" value="MlaB-like_STAS"/>
</dbReference>
<feature type="domain" description="STAS" evidence="1">
    <location>
        <begin position="1"/>
        <end position="109"/>
    </location>
</feature>
<evidence type="ECO:0000313" key="3">
    <source>
        <dbReference type="Proteomes" id="UP001183246"/>
    </source>
</evidence>
<reference evidence="3" key="1">
    <citation type="submission" date="2023-07" db="EMBL/GenBank/DDBJ databases">
        <title>30 novel species of actinomycetes from the DSMZ collection.</title>
        <authorList>
            <person name="Nouioui I."/>
        </authorList>
    </citation>
    <scope>NUCLEOTIDE SEQUENCE [LARGE SCALE GENOMIC DNA]</scope>
    <source>
        <strain evidence="3">DSM 44938</strain>
    </source>
</reference>
<dbReference type="InterPro" id="IPR036513">
    <property type="entry name" value="STAS_dom_sf"/>
</dbReference>
<dbReference type="Proteomes" id="UP001183246">
    <property type="component" value="Unassembled WGS sequence"/>
</dbReference>
<dbReference type="Gene3D" id="3.30.750.24">
    <property type="entry name" value="STAS domain"/>
    <property type="match status" value="1"/>
</dbReference>
<comment type="caution">
    <text evidence="2">The sequence shown here is derived from an EMBL/GenBank/DDBJ whole genome shotgun (WGS) entry which is preliminary data.</text>
</comment>
<dbReference type="InterPro" id="IPR002645">
    <property type="entry name" value="STAS_dom"/>
</dbReference>
<evidence type="ECO:0000313" key="2">
    <source>
        <dbReference type="EMBL" id="MDT0346664.1"/>
    </source>
</evidence>
<organism evidence="2 3">
    <name type="scientific">Streptomyces litchfieldiae</name>
    <dbReference type="NCBI Taxonomy" id="3075543"/>
    <lineage>
        <taxon>Bacteria</taxon>
        <taxon>Bacillati</taxon>
        <taxon>Actinomycetota</taxon>
        <taxon>Actinomycetes</taxon>
        <taxon>Kitasatosporales</taxon>
        <taxon>Streptomycetaceae</taxon>
        <taxon>Streptomyces</taxon>
    </lineage>
</organism>
<protein>
    <submittedName>
        <fullName evidence="2">STAS domain-containing protein</fullName>
    </submittedName>
</protein>
<name>A0ABU2N017_9ACTN</name>
<dbReference type="SUPFAM" id="SSF52091">
    <property type="entry name" value="SpoIIaa-like"/>
    <property type="match status" value="1"/>
</dbReference>
<accession>A0ABU2N017</accession>